<evidence type="ECO:0000313" key="2">
    <source>
        <dbReference type="EMBL" id="BBZ34834.1"/>
    </source>
</evidence>
<dbReference type="GO" id="GO:0016787">
    <property type="term" value="F:hydrolase activity"/>
    <property type="evidence" value="ECO:0007669"/>
    <property type="project" value="UniProtKB-KW"/>
</dbReference>
<dbReference type="InterPro" id="IPR010427">
    <property type="entry name" value="DUF1023"/>
</dbReference>
<dbReference type="Pfam" id="PF06259">
    <property type="entry name" value="Abhydrolase_8"/>
    <property type="match status" value="1"/>
</dbReference>
<evidence type="ECO:0000313" key="3">
    <source>
        <dbReference type="Proteomes" id="UP000466931"/>
    </source>
</evidence>
<sequence length="597" mass="63086">MWLRQIESWDVGALRSIAEELDTELEAARSAADELAHVALLPGWDSPAADIARERVRTARANVLDDAAVIGAVAQLADETAQSVAELQRELVGIRADIAASDGHLLLSDSGEVTVIGSAGEIAQWRDDAEEIEARAKALLRQADDIDADCREVFANIAKGEVTAQGASDPVGARRAGEQQSGLSAPYPPEGDGTRPVDVTAWWEALTPEEQQKVTLEHPDWLGNRDGVPVAIRDSVNRGLLDQEIAAAQAGVDTIPTREEYRQQHPGMNAAQFNSAYSALVSDRRRRLDEALGVKSAMSSLGQLDKGYDDNRYLVMFRPTDTELLAAVAIGNPDTATHVAVTTPGMNTHATSLPGMAAEAVALRAEAHFQLSKTGFGDESVATIAWFGYDPPDVDETVGGAALENRANAGAVDLAQFYRGINATNVNGSDVHLSAFGHSYGSTTTAQALNELGASGVVDDAAFYGSPGLGYANESILGMPALIVDEAQLHVSDGHAYVMSADGDAVSEEVQTWGVTLPFSIADLGGHGPNPTSLPLERLSTDASSPTFGGPREAATGHSEYPRLGTNGQLRTPGYNLAIVASGLADRRPELLIREGE</sequence>
<protein>
    <submittedName>
        <fullName evidence="2">Alpha/beta hydrolase</fullName>
    </submittedName>
</protein>
<dbReference type="Proteomes" id="UP000466931">
    <property type="component" value="Chromosome"/>
</dbReference>
<gene>
    <name evidence="2" type="ORF">MCNF_34390</name>
</gene>
<name>A0A7I7Y0F9_9MYCO</name>
<organism evidence="2 3">
    <name type="scientific">Mycolicibacterium confluentis</name>
    <dbReference type="NCBI Taxonomy" id="28047"/>
    <lineage>
        <taxon>Bacteria</taxon>
        <taxon>Bacillati</taxon>
        <taxon>Actinomycetota</taxon>
        <taxon>Actinomycetes</taxon>
        <taxon>Mycobacteriales</taxon>
        <taxon>Mycobacteriaceae</taxon>
        <taxon>Mycolicibacterium</taxon>
    </lineage>
</organism>
<dbReference type="AlphaFoldDB" id="A0A7I7Y0F9"/>
<reference evidence="2" key="2">
    <citation type="submission" date="2020-02" db="EMBL/GenBank/DDBJ databases">
        <authorList>
            <person name="Matsumoto Y."/>
            <person name="Motooka D."/>
            <person name="Nakamura S."/>
        </authorList>
    </citation>
    <scope>NUCLEOTIDE SEQUENCE</scope>
    <source>
        <strain evidence="2">JCM 13671</strain>
    </source>
</reference>
<evidence type="ECO:0000259" key="1">
    <source>
        <dbReference type="Pfam" id="PF06259"/>
    </source>
</evidence>
<feature type="domain" description="DUF1023" evidence="1">
    <location>
        <begin position="323"/>
        <end position="508"/>
    </location>
</feature>
<dbReference type="EMBL" id="AP022612">
    <property type="protein sequence ID" value="BBZ34834.1"/>
    <property type="molecule type" value="Genomic_DNA"/>
</dbReference>
<dbReference type="OrthoDB" id="5969911at2"/>
<proteinExistence type="predicted"/>
<accession>A0A7I7Y0F9</accession>
<keyword evidence="2" id="KW-0378">Hydrolase</keyword>
<keyword evidence="3" id="KW-1185">Reference proteome</keyword>
<dbReference type="RefSeq" id="WP_085148795.1">
    <property type="nucleotide sequence ID" value="NZ_AP022612.1"/>
</dbReference>
<reference evidence="2" key="1">
    <citation type="journal article" date="2019" name="Emerg. Microbes Infect.">
        <title>Comprehensive subspecies identification of 175 nontuberculous mycobacteria species based on 7547 genomic profiles.</title>
        <authorList>
            <person name="Matsumoto Y."/>
            <person name="Kinjo T."/>
            <person name="Motooka D."/>
            <person name="Nabeya D."/>
            <person name="Jung N."/>
            <person name="Uechi K."/>
            <person name="Horii T."/>
            <person name="Iida T."/>
            <person name="Fujita J."/>
            <person name="Nakamura S."/>
        </authorList>
    </citation>
    <scope>NUCLEOTIDE SEQUENCE [LARGE SCALE GENOMIC DNA]</scope>
    <source>
        <strain evidence="2">JCM 13671</strain>
    </source>
</reference>